<organism evidence="3">
    <name type="scientific">Cacopsylla melanoneura</name>
    <dbReference type="NCBI Taxonomy" id="428564"/>
    <lineage>
        <taxon>Eukaryota</taxon>
        <taxon>Metazoa</taxon>
        <taxon>Ecdysozoa</taxon>
        <taxon>Arthropoda</taxon>
        <taxon>Hexapoda</taxon>
        <taxon>Insecta</taxon>
        <taxon>Pterygota</taxon>
        <taxon>Neoptera</taxon>
        <taxon>Paraneoptera</taxon>
        <taxon>Hemiptera</taxon>
        <taxon>Sternorrhyncha</taxon>
        <taxon>Psylloidea</taxon>
        <taxon>Psyllidae</taxon>
        <taxon>Psyllinae</taxon>
        <taxon>Cacopsylla</taxon>
    </lineage>
</organism>
<feature type="compositionally biased region" description="Low complexity" evidence="1">
    <location>
        <begin position="125"/>
        <end position="139"/>
    </location>
</feature>
<protein>
    <submittedName>
        <fullName evidence="3">Uncharacterized protein</fullName>
    </submittedName>
</protein>
<feature type="signal peptide" evidence="2">
    <location>
        <begin position="1"/>
        <end position="19"/>
    </location>
</feature>
<feature type="compositionally biased region" description="Polar residues" evidence="1">
    <location>
        <begin position="155"/>
        <end position="164"/>
    </location>
</feature>
<evidence type="ECO:0000256" key="2">
    <source>
        <dbReference type="SAM" id="SignalP"/>
    </source>
</evidence>
<dbReference type="AlphaFoldDB" id="A0A8D9E345"/>
<evidence type="ECO:0000313" key="3">
    <source>
        <dbReference type="EMBL" id="CAG6739018.1"/>
    </source>
</evidence>
<dbReference type="EMBL" id="HBUF01057994">
    <property type="protein sequence ID" value="CAG6624736.1"/>
    <property type="molecule type" value="Transcribed_RNA"/>
</dbReference>
<sequence length="268" mass="30451">MKYSLVIVVILSSIFSLSALYMDVDYVERNILHRKPRAAKDKAKENDELLHTTRINPIEENYEEINPTSNTTYEGHPKMTIEEAKDEMEEKKDKENDIPHDDNVISNEEQKEQTAGNNQLLNTTNANSNDDIPNNDDPNVLPKTNENENAELDSKSFQANNTKRTPNEEARELLNSEENKELNEAMPKANGTNNQIITSIENIKIVPKTKENETDTSSEYLNTTMADAKIEQLVAGTCPVGMIKTIVWNVFDYIRSGLEHFFDILSTT</sequence>
<feature type="region of interest" description="Disordered" evidence="1">
    <location>
        <begin position="85"/>
        <end position="168"/>
    </location>
</feature>
<reference evidence="3" key="1">
    <citation type="submission" date="2021-05" db="EMBL/GenBank/DDBJ databases">
        <authorList>
            <person name="Alioto T."/>
            <person name="Alioto T."/>
            <person name="Gomez Garrido J."/>
        </authorList>
    </citation>
    <scope>NUCLEOTIDE SEQUENCE</scope>
</reference>
<feature type="chain" id="PRO_5036429091" evidence="2">
    <location>
        <begin position="20"/>
        <end position="268"/>
    </location>
</feature>
<feature type="compositionally biased region" description="Polar residues" evidence="1">
    <location>
        <begin position="113"/>
        <end position="124"/>
    </location>
</feature>
<evidence type="ECO:0000256" key="1">
    <source>
        <dbReference type="SAM" id="MobiDB-lite"/>
    </source>
</evidence>
<accession>A0A8D9E345</accession>
<name>A0A8D9E345_9HEMI</name>
<dbReference type="EMBL" id="HBUF01410843">
    <property type="protein sequence ID" value="CAG6739018.1"/>
    <property type="molecule type" value="Transcribed_RNA"/>
</dbReference>
<proteinExistence type="predicted"/>
<feature type="compositionally biased region" description="Basic and acidic residues" evidence="1">
    <location>
        <begin position="85"/>
        <end position="112"/>
    </location>
</feature>
<keyword evidence="2" id="KW-0732">Signal</keyword>